<reference evidence="2 3" key="1">
    <citation type="journal article" date="2023" name="Mol. Biol. Evol.">
        <title>Genomics of Secondarily Temperate Adaptation in the Only Non-Antarctic Icefish.</title>
        <authorList>
            <person name="Rivera-Colon A.G."/>
            <person name="Rayamajhi N."/>
            <person name="Minhas B.F."/>
            <person name="Madrigal G."/>
            <person name="Bilyk K.T."/>
            <person name="Yoon V."/>
            <person name="Hune M."/>
            <person name="Gregory S."/>
            <person name="Cheng C.H.C."/>
            <person name="Catchen J.M."/>
        </authorList>
    </citation>
    <scope>NUCLEOTIDE SEQUENCE [LARGE SCALE GENOMIC DNA]</scope>
    <source>
        <strain evidence="2">JC2023a</strain>
    </source>
</reference>
<dbReference type="AlphaFoldDB" id="A0AAN8BE38"/>
<dbReference type="Proteomes" id="UP001335648">
    <property type="component" value="Unassembled WGS sequence"/>
</dbReference>
<dbReference type="EMBL" id="JAULUE010002062">
    <property type="protein sequence ID" value="KAK5882809.1"/>
    <property type="molecule type" value="Genomic_DNA"/>
</dbReference>
<gene>
    <name evidence="2" type="ORF">CesoFtcFv8_021357</name>
</gene>
<organism evidence="2 3">
    <name type="scientific">Champsocephalus esox</name>
    <name type="common">pike icefish</name>
    <dbReference type="NCBI Taxonomy" id="159716"/>
    <lineage>
        <taxon>Eukaryota</taxon>
        <taxon>Metazoa</taxon>
        <taxon>Chordata</taxon>
        <taxon>Craniata</taxon>
        <taxon>Vertebrata</taxon>
        <taxon>Euteleostomi</taxon>
        <taxon>Actinopterygii</taxon>
        <taxon>Neopterygii</taxon>
        <taxon>Teleostei</taxon>
        <taxon>Neoteleostei</taxon>
        <taxon>Acanthomorphata</taxon>
        <taxon>Eupercaria</taxon>
        <taxon>Perciformes</taxon>
        <taxon>Notothenioidei</taxon>
        <taxon>Channichthyidae</taxon>
        <taxon>Champsocephalus</taxon>
    </lineage>
</organism>
<accession>A0AAN8BE38</accession>
<keyword evidence="3" id="KW-1185">Reference proteome</keyword>
<sequence length="66" mass="7901">MLTLEKLKWRTDLWSFSCWNDTDQSGKERRRKRPGFQERAHLHPRKLRLQAGSAEALRRRPPNASE</sequence>
<evidence type="ECO:0000313" key="3">
    <source>
        <dbReference type="Proteomes" id="UP001335648"/>
    </source>
</evidence>
<evidence type="ECO:0000313" key="2">
    <source>
        <dbReference type="EMBL" id="KAK5882809.1"/>
    </source>
</evidence>
<protein>
    <submittedName>
        <fullName evidence="2">Uncharacterized protein</fullName>
    </submittedName>
</protein>
<comment type="caution">
    <text evidence="2">The sequence shown here is derived from an EMBL/GenBank/DDBJ whole genome shotgun (WGS) entry which is preliminary data.</text>
</comment>
<proteinExistence type="predicted"/>
<feature type="region of interest" description="Disordered" evidence="1">
    <location>
        <begin position="22"/>
        <end position="66"/>
    </location>
</feature>
<name>A0AAN8BE38_9TELE</name>
<evidence type="ECO:0000256" key="1">
    <source>
        <dbReference type="SAM" id="MobiDB-lite"/>
    </source>
</evidence>